<dbReference type="Gene3D" id="1.10.600.10">
    <property type="entry name" value="Farnesyl Diphosphate Synthase"/>
    <property type="match status" value="1"/>
</dbReference>
<dbReference type="Pfam" id="PF00494">
    <property type="entry name" value="SQS_PSY"/>
    <property type="match status" value="1"/>
</dbReference>
<dbReference type="SUPFAM" id="SSF48576">
    <property type="entry name" value="Terpenoid synthases"/>
    <property type="match status" value="1"/>
</dbReference>
<dbReference type="InterPro" id="IPR008949">
    <property type="entry name" value="Isoprenoid_synthase_dom_sf"/>
</dbReference>
<evidence type="ECO:0000313" key="1">
    <source>
        <dbReference type="EMBL" id="SPU43239.1"/>
    </source>
</evidence>
<protein>
    <submittedName>
        <fullName evidence="1">Squalene synthase HpnD</fullName>
    </submittedName>
</protein>
<sequence length="226" mass="24371">MCVLGLDAGASMVEGPVAMTVDLDAQVRAADLDRWLASRFVADEQARADLIALYAFEAELLAIPTRVTQPLLAEMRYAWWGEQMEGVFTDTPRVGHPVLEALTAAVTRHGLERAPFDALIEAHIGRVHGEPHDLDAFYAGPMQAAVRTLAGEGHEASATVAGRLRGLAQTGRTDEAQAARAEANQVLRALPAAAFPAVAAAALMRADEPEPFKRLRLFWAVLRGRV</sequence>
<name>A0A2X1AGE7_BREDI</name>
<dbReference type="EMBL" id="UAQM01000004">
    <property type="protein sequence ID" value="SPU43239.1"/>
    <property type="molecule type" value="Genomic_DNA"/>
</dbReference>
<accession>A0A2X1AGE7</accession>
<dbReference type="Proteomes" id="UP000250358">
    <property type="component" value="Unassembled WGS sequence"/>
</dbReference>
<gene>
    <name evidence="1" type="ORF">NCTC11165_01140</name>
</gene>
<evidence type="ECO:0000313" key="2">
    <source>
        <dbReference type="Proteomes" id="UP000250358"/>
    </source>
</evidence>
<dbReference type="InterPro" id="IPR002060">
    <property type="entry name" value="Squ/phyt_synthse"/>
</dbReference>
<dbReference type="AlphaFoldDB" id="A0A2X1AGE7"/>
<reference evidence="1 2" key="1">
    <citation type="submission" date="2018-06" db="EMBL/GenBank/DDBJ databases">
        <authorList>
            <consortium name="Pathogen Informatics"/>
            <person name="Doyle S."/>
        </authorList>
    </citation>
    <scope>NUCLEOTIDE SEQUENCE [LARGE SCALE GENOMIC DNA]</scope>
    <source>
        <strain evidence="1 2">NCTC11165</strain>
    </source>
</reference>
<proteinExistence type="predicted"/>
<organism evidence="1 2">
    <name type="scientific">Brevundimonas diminuta</name>
    <name type="common">Pseudomonas diminuta</name>
    <dbReference type="NCBI Taxonomy" id="293"/>
    <lineage>
        <taxon>Bacteria</taxon>
        <taxon>Pseudomonadati</taxon>
        <taxon>Pseudomonadota</taxon>
        <taxon>Alphaproteobacteria</taxon>
        <taxon>Caulobacterales</taxon>
        <taxon>Caulobacteraceae</taxon>
        <taxon>Brevundimonas</taxon>
    </lineage>
</organism>